<proteinExistence type="predicted"/>
<keyword evidence="5 7" id="KW-0472">Membrane</keyword>
<dbReference type="EMBL" id="CAUJNA010001569">
    <property type="protein sequence ID" value="CAJ1387791.1"/>
    <property type="molecule type" value="Genomic_DNA"/>
</dbReference>
<feature type="compositionally biased region" description="Acidic residues" evidence="6">
    <location>
        <begin position="1626"/>
        <end position="1639"/>
    </location>
</feature>
<evidence type="ECO:0000256" key="2">
    <source>
        <dbReference type="ARBA" id="ARBA00022692"/>
    </source>
</evidence>
<keyword evidence="2 7" id="KW-0812">Transmembrane</keyword>
<dbReference type="InterPro" id="IPR000008">
    <property type="entry name" value="C2_dom"/>
</dbReference>
<dbReference type="GO" id="GO:0016020">
    <property type="term" value="C:membrane"/>
    <property type="evidence" value="ECO:0007669"/>
    <property type="project" value="UniProtKB-SubCell"/>
</dbReference>
<protein>
    <recommendedName>
        <fullName evidence="8">C2 domain-containing protein</fullName>
    </recommendedName>
</protein>
<feature type="region of interest" description="Disordered" evidence="6">
    <location>
        <begin position="1611"/>
        <end position="1639"/>
    </location>
</feature>
<dbReference type="PANTHER" id="PTHR12546">
    <property type="entry name" value="FER-1-LIKE"/>
    <property type="match status" value="1"/>
</dbReference>
<dbReference type="Pfam" id="PF00168">
    <property type="entry name" value="C2"/>
    <property type="match status" value="2"/>
</dbReference>
<keyword evidence="4 7" id="KW-1133">Transmembrane helix</keyword>
<evidence type="ECO:0000256" key="5">
    <source>
        <dbReference type="ARBA" id="ARBA00023136"/>
    </source>
</evidence>
<evidence type="ECO:0000256" key="6">
    <source>
        <dbReference type="SAM" id="MobiDB-lite"/>
    </source>
</evidence>
<evidence type="ECO:0000256" key="7">
    <source>
        <dbReference type="SAM" id="Phobius"/>
    </source>
</evidence>
<feature type="transmembrane region" description="Helical" evidence="7">
    <location>
        <begin position="2174"/>
        <end position="2200"/>
    </location>
</feature>
<organism evidence="9 10">
    <name type="scientific">Effrenium voratum</name>
    <dbReference type="NCBI Taxonomy" id="2562239"/>
    <lineage>
        <taxon>Eukaryota</taxon>
        <taxon>Sar</taxon>
        <taxon>Alveolata</taxon>
        <taxon>Dinophyceae</taxon>
        <taxon>Suessiales</taxon>
        <taxon>Symbiodiniaceae</taxon>
        <taxon>Effrenium</taxon>
    </lineage>
</organism>
<dbReference type="PANTHER" id="PTHR12546:SF33">
    <property type="entry name" value="SPERM VESICLE FUSION PROTEIN FER-1"/>
    <property type="match status" value="1"/>
</dbReference>
<evidence type="ECO:0000256" key="1">
    <source>
        <dbReference type="ARBA" id="ARBA00004370"/>
    </source>
</evidence>
<dbReference type="Proteomes" id="UP001178507">
    <property type="component" value="Unassembled WGS sequence"/>
</dbReference>
<keyword evidence="10" id="KW-1185">Reference proteome</keyword>
<feature type="region of interest" description="Disordered" evidence="6">
    <location>
        <begin position="1895"/>
        <end position="1917"/>
    </location>
</feature>
<gene>
    <name evidence="9" type="ORF">EVOR1521_LOCUS13787</name>
</gene>
<evidence type="ECO:0000313" key="10">
    <source>
        <dbReference type="Proteomes" id="UP001178507"/>
    </source>
</evidence>
<accession>A0AA36N324</accession>
<evidence type="ECO:0000256" key="3">
    <source>
        <dbReference type="ARBA" id="ARBA00022737"/>
    </source>
</evidence>
<comment type="caution">
    <text evidence="9">The sequence shown here is derived from an EMBL/GenBank/DDBJ whole genome shotgun (WGS) entry which is preliminary data.</text>
</comment>
<reference evidence="9" key="1">
    <citation type="submission" date="2023-08" db="EMBL/GenBank/DDBJ databases">
        <authorList>
            <person name="Chen Y."/>
            <person name="Shah S."/>
            <person name="Dougan E. K."/>
            <person name="Thang M."/>
            <person name="Chan C."/>
        </authorList>
    </citation>
    <scope>NUCLEOTIDE SEQUENCE</scope>
</reference>
<feature type="non-terminal residue" evidence="9">
    <location>
        <position position="2210"/>
    </location>
</feature>
<evidence type="ECO:0000256" key="4">
    <source>
        <dbReference type="ARBA" id="ARBA00022989"/>
    </source>
</evidence>
<evidence type="ECO:0000259" key="8">
    <source>
        <dbReference type="PROSITE" id="PS50004"/>
    </source>
</evidence>
<comment type="subcellular location">
    <subcellularLocation>
        <location evidence="1">Membrane</location>
    </subcellularLocation>
</comment>
<dbReference type="InterPro" id="IPR037721">
    <property type="entry name" value="Ferlin"/>
</dbReference>
<evidence type="ECO:0000313" key="9">
    <source>
        <dbReference type="EMBL" id="CAJ1387791.1"/>
    </source>
</evidence>
<sequence>NDKLVAQFGVLRKPRLNVVWQVCDDKQPVPDLIRIAEMDEAAADKRSYQCHLKLVSVKLRRATEGPRRLAVSLRLIQPDGEVSKVSPVQNSPQVWTCPENKIPDLLAEGMPMDPDEECNTAVWREDNKMGWQMPTWALRESHLQLLSYNIEAQLLLYGGQPTHIKAEPKKFRFWKPSNPLGQQEKPAKLGVWRDSLGDLLDSIENADQGIVCEAVVGSSKEGSEVATLRMEIDVSATRAHRIPRELACKEVDGWPLEKAPLRRGAPAKEILQNKVQYFVTVMVDGLPGHELCLPYVRVSMGAVSECTEAKKAHSVNNVTFDKALSINCTLVNRKAKIEILNRGSGGVFSRDKVIGEGVIYDVEPDKEYWIHCFGGAANATYPDVANQMVKGAVRPASTHTASVAVKFGTKMVSKVYFESLKRMRKPSRLTVRLYSGVNLKSYAGRKVNVVVKVPGGRLPDEAGAWHIWQNHQELERLDLETSPSHVTMLKRKALLEASDAPPQQYNTSLLAFPGEVDACGELHFVEQKARVRWVQRSTPKAWPLELPPNVQFAYLYVVAAGEEIEPPRVFGRLRLLQSDLDQVPPKWKTLHFDTSVVELPEAYYKSDLAGFLLGCASVQEQEPKVGQPPASAPSWGLCGSKPSMLPSAQTSCCAMTSQVCRASMGEDVRCQLQRPERKRTVWLHMDLLQARELPAMDDDGLVDPSYKLEVKDQTVLFPSGIMKSLSPSFMHRVCIPIEMEVEPEPTANLPLMGSFVPFPPLIVRILDRDERKVLGVAAGDDFEEVGCFVIKPASTRTLVSHGNETGKVETFPLLGYEEDEDYVLGEGGGLFAAKMPPDLDLNRLHVAKWYSLEKPGEAPFDAATGGVEDSWHKRPRVLAAANYSLQTNLRENLTQGKNLVKGAVRGVSIHQIQTHQSSCFKIDFRLLGLRNLPDSLVDCKLYVSSFWEGGALELAIGSSQYHRNFNFMADDLSEGWRQGAERLKPLLRVVADDDAPMRDRELVVWTAKLKDLAGLKIQPPPYEVPVIPYLQQDTLKPGRWTLQDLDTGHEFDVLVHYEPGSHAVEVQKFDGHRLEDVRHPGNIDRRRLEIRFTLEDMEWCGQVKSLGTFMPLLRVRSLKDPKQAAKNFSGTWHEEDPFVLLPAITFQLKNPLTAADHGTLTVALNQMNTRQSESNSWMQVCQEEFARLPQGLRSWSGEEGRRSGSIQPLRGVKYTDDAYDTLVDVFATRSGFVEFDQNLFISRTLQDNCLFNICPNSNKDEDGERSDCVTQFFNLFDVLAGDTRRLSEPFDERFWPQLCCGPGYDKESRPELPQLGESPDREDLAKAIGKLMAWIDAKEKSIHHSQPRPTQPLPPSKLFEKFFQIPKVAAYAGISRRSDLEKMSTTELQRKLKGAGWRFSTHLAAPELVPALAPLKYFTDSQLSVNRHTFMVQVGHRIGKHRDSRILCRLRMDVPKDFLEPYRKLLRDCQQMMASDEVELEERGTFSYGTGSWSPKSPTVGSAGKVLQNLLERLRRIEDGSSNYFMVKFKQPGIVVWAAPDAQKAWDRPGTLLFAVKLAHQPDTIVPVVVPSFDLRYPQESSWKVQKTMQMRYHDLERRIACGLEKEKAAKGNETIRRSPAAPEREEPEAVEDLNDEEALSSGSRRMAISCDSFICRLQRKAAGLPFDREQNSDWYRLVVGESFPEVRAIKGPDEVVKEYFFSKFMNLQRTLALPSELGETVLKGHVNVEKVERHEAREGHLDTCEFAVENLWTTSSFFVALTLCTFTKLDYNVDFSEIYFKIKLGAEEQLTPVFRPNAQGKIMAVYHWATFETLLPVAHELTIQAYSKAALGFDAFIGECKFDLEDRCLALKWKEFRSSTNNEFLRNHVSPGERNRFYSITAEEADESLLPWKAPEKPSSAAEGRGLEVRPTRSPGVRLPMESKVMSMKDDLNADSRVGLLRCVLDLHPQSCPEQPLLPKAQRFEIRLSIIDVDNIKVYKDFGQRNDLFVEVKFRSASLEGSEQRRSEKTDIHRWAHAFASFNERFLFDVTAPAVSCGMDFELMDFDRGVSSADLVYYPQTFSMDHLLELAYDSWSNGREPLGPIAGTVVFDSWPSTNMLTEGWRLGRCLRRRRQQRGNAAKLNLTVEILPYELAQQSPAIAGVFAPPKDRLSLQMLASDPRKTARVVLGPKLFNAIIVSVVLGTTLVVTFLIVLIVFYTQSIIQQTGG</sequence>
<name>A0AA36N324_9DINO</name>
<dbReference type="PROSITE" id="PS50004">
    <property type="entry name" value="C2"/>
    <property type="match status" value="1"/>
</dbReference>
<feature type="domain" description="C2" evidence="8">
    <location>
        <begin position="1950"/>
        <end position="2081"/>
    </location>
</feature>
<dbReference type="GO" id="GO:0007009">
    <property type="term" value="P:plasma membrane organization"/>
    <property type="evidence" value="ECO:0007669"/>
    <property type="project" value="TreeGrafter"/>
</dbReference>
<keyword evidence="3" id="KW-0677">Repeat</keyword>